<protein>
    <submittedName>
        <fullName evidence="1">Uncharacterized protein</fullName>
    </submittedName>
</protein>
<gene>
    <name evidence="1" type="ORF">N1851_006338</name>
</gene>
<dbReference type="PANTHER" id="PTHR31025:SF25">
    <property type="entry name" value="ZINC FINGER (C2H2)-60"/>
    <property type="match status" value="1"/>
</dbReference>
<proteinExistence type="predicted"/>
<accession>A0AA47N4J9</accession>
<dbReference type="AlphaFoldDB" id="A0AA47N4J9"/>
<evidence type="ECO:0000313" key="1">
    <source>
        <dbReference type="EMBL" id="KAK0152288.1"/>
    </source>
</evidence>
<reference evidence="1" key="1">
    <citation type="journal article" date="2023" name="Front. Mar. Sci.">
        <title>A new Merluccius polli reference genome to investigate the effects of global change in West African waters.</title>
        <authorList>
            <person name="Mateo J.L."/>
            <person name="Blanco-Fernandez C."/>
            <person name="Garcia-Vazquez E."/>
            <person name="Machado-Schiaffino G."/>
        </authorList>
    </citation>
    <scope>NUCLEOTIDE SEQUENCE</scope>
    <source>
        <strain evidence="1">C29</strain>
        <tissue evidence="1">Fin</tissue>
    </source>
</reference>
<name>A0AA47N4J9_MERPO</name>
<keyword evidence="2" id="KW-1185">Reference proteome</keyword>
<dbReference type="PANTHER" id="PTHR31025">
    <property type="entry name" value="SI:CH211-196P9.1-RELATED"/>
    <property type="match status" value="1"/>
</dbReference>
<evidence type="ECO:0000313" key="2">
    <source>
        <dbReference type="Proteomes" id="UP001174136"/>
    </source>
</evidence>
<organism evidence="1 2">
    <name type="scientific">Merluccius polli</name>
    <name type="common">Benguela hake</name>
    <name type="synonym">Merluccius cadenati</name>
    <dbReference type="NCBI Taxonomy" id="89951"/>
    <lineage>
        <taxon>Eukaryota</taxon>
        <taxon>Metazoa</taxon>
        <taxon>Chordata</taxon>
        <taxon>Craniata</taxon>
        <taxon>Vertebrata</taxon>
        <taxon>Euteleostomi</taxon>
        <taxon>Actinopterygii</taxon>
        <taxon>Neopterygii</taxon>
        <taxon>Teleostei</taxon>
        <taxon>Neoteleostei</taxon>
        <taxon>Acanthomorphata</taxon>
        <taxon>Zeiogadaria</taxon>
        <taxon>Gadariae</taxon>
        <taxon>Gadiformes</taxon>
        <taxon>Gadoidei</taxon>
        <taxon>Merlucciidae</taxon>
        <taxon>Merluccius</taxon>
    </lineage>
</organism>
<dbReference type="EMBL" id="JAOPHQ010001133">
    <property type="protein sequence ID" value="KAK0152288.1"/>
    <property type="molecule type" value="Genomic_DNA"/>
</dbReference>
<dbReference type="Proteomes" id="UP001174136">
    <property type="component" value="Unassembled WGS sequence"/>
</dbReference>
<comment type="caution">
    <text evidence="1">The sequence shown here is derived from an EMBL/GenBank/DDBJ whole genome shotgun (WGS) entry which is preliminary data.</text>
</comment>
<sequence length="213" mass="24251">MSNTFAHRRQDVVSLQLSIKEIKERWPALFDVSQVNAEFHRITTVNLEAKFMFMLDHYTPKLLTIFQAKKGAAGERHRTDMNILLQSGIPIEKTREVVIRCLIDHLGEDVGALIKEFENFDDSAVNVEEELAAETMALYLVRDEDGQVRDVGIVIERSIVGLLNHLGDLSRACCYLLGLTVKYIFEVFQKMLVEVDAGNLSTKVQRLKNNVMI</sequence>